<name>A0ACC2IMU9_9PLEO</name>
<protein>
    <submittedName>
        <fullName evidence="1">Uncharacterized protein</fullName>
    </submittedName>
</protein>
<keyword evidence="2" id="KW-1185">Reference proteome</keyword>
<dbReference type="Proteomes" id="UP001153331">
    <property type="component" value="Unassembled WGS sequence"/>
</dbReference>
<comment type="caution">
    <text evidence="1">The sequence shown here is derived from an EMBL/GenBank/DDBJ whole genome shotgun (WGS) entry which is preliminary data.</text>
</comment>
<dbReference type="EMBL" id="JAPHNI010000094">
    <property type="protein sequence ID" value="KAJ8116442.1"/>
    <property type="molecule type" value="Genomic_DNA"/>
</dbReference>
<evidence type="ECO:0000313" key="2">
    <source>
        <dbReference type="Proteomes" id="UP001153331"/>
    </source>
</evidence>
<accession>A0ACC2IMU9</accession>
<proteinExistence type="predicted"/>
<reference evidence="1" key="1">
    <citation type="submission" date="2022-11" db="EMBL/GenBank/DDBJ databases">
        <title>Genome Sequence of Boeremia exigua.</title>
        <authorList>
            <person name="Buettner E."/>
        </authorList>
    </citation>
    <scope>NUCLEOTIDE SEQUENCE</scope>
    <source>
        <strain evidence="1">CU02</strain>
    </source>
</reference>
<organism evidence="1 2">
    <name type="scientific">Boeremia exigua</name>
    <dbReference type="NCBI Taxonomy" id="749465"/>
    <lineage>
        <taxon>Eukaryota</taxon>
        <taxon>Fungi</taxon>
        <taxon>Dikarya</taxon>
        <taxon>Ascomycota</taxon>
        <taxon>Pezizomycotina</taxon>
        <taxon>Dothideomycetes</taxon>
        <taxon>Pleosporomycetidae</taxon>
        <taxon>Pleosporales</taxon>
        <taxon>Pleosporineae</taxon>
        <taxon>Didymellaceae</taxon>
        <taxon>Boeremia</taxon>
    </lineage>
</organism>
<gene>
    <name evidence="1" type="ORF">OPT61_g2144</name>
</gene>
<sequence length="140" mass="14259">MTSVCPFSIATAALGALLAFLSSLDQLDLLPDPLRRVSTPSQLLAVSSGTAAVRNASPVSDGVECALAKPFFVDQTSISGIPPYRAVILGAAQVPRGPELVAVGVFCGADGKALCGVVPGTVETLLRCKVGPRPKRAKGT</sequence>
<evidence type="ECO:0000313" key="1">
    <source>
        <dbReference type="EMBL" id="KAJ8116442.1"/>
    </source>
</evidence>